<dbReference type="SUPFAM" id="SSF55785">
    <property type="entry name" value="PYP-like sensor domain (PAS domain)"/>
    <property type="match status" value="1"/>
</dbReference>
<evidence type="ECO:0000259" key="5">
    <source>
        <dbReference type="PROSITE" id="PS50046"/>
    </source>
</evidence>
<dbReference type="OrthoDB" id="9808408at2"/>
<feature type="domain" description="Phytochrome chromophore attachment site" evidence="5">
    <location>
        <begin position="137"/>
        <end position="270"/>
    </location>
</feature>
<keyword evidence="7" id="KW-1185">Reference proteome</keyword>
<dbReference type="InterPro" id="IPR013654">
    <property type="entry name" value="PAS_2"/>
</dbReference>
<dbReference type="Gene3D" id="3.30.450.270">
    <property type="match status" value="1"/>
</dbReference>
<protein>
    <recommendedName>
        <fullName evidence="5">Phytochrome chromophore attachment site domain-containing protein</fullName>
    </recommendedName>
</protein>
<dbReference type="Pfam" id="PF08446">
    <property type="entry name" value="PAS_2"/>
    <property type="match status" value="1"/>
</dbReference>
<dbReference type="GO" id="GO:0006355">
    <property type="term" value="P:regulation of DNA-templated transcription"/>
    <property type="evidence" value="ECO:0007669"/>
    <property type="project" value="InterPro"/>
</dbReference>
<keyword evidence="3" id="KW-0157">Chromophore</keyword>
<proteinExistence type="predicted"/>
<organism evidence="6 7">
    <name type="scientific">Parazoarcus communis SWub3 = DSM 12120</name>
    <dbReference type="NCBI Taxonomy" id="1121029"/>
    <lineage>
        <taxon>Bacteria</taxon>
        <taxon>Pseudomonadati</taxon>
        <taxon>Pseudomonadota</taxon>
        <taxon>Betaproteobacteria</taxon>
        <taxon>Rhodocyclales</taxon>
        <taxon>Zoogloeaceae</taxon>
        <taxon>Parazoarcus</taxon>
    </lineage>
</organism>
<dbReference type="InterPro" id="IPR013515">
    <property type="entry name" value="Phytochrome_cen-reg"/>
</dbReference>
<dbReference type="SMART" id="SM00065">
    <property type="entry name" value="GAF"/>
    <property type="match status" value="1"/>
</dbReference>
<dbReference type="InterPro" id="IPR003018">
    <property type="entry name" value="GAF"/>
</dbReference>
<keyword evidence="4" id="KW-0675">Receptor</keyword>
<dbReference type="Proteomes" id="UP000248259">
    <property type="component" value="Unassembled WGS sequence"/>
</dbReference>
<evidence type="ECO:0000256" key="3">
    <source>
        <dbReference type="ARBA" id="ARBA00022991"/>
    </source>
</evidence>
<dbReference type="PRINTS" id="PR01033">
    <property type="entry name" value="PHYTOCHROME"/>
</dbReference>
<dbReference type="GO" id="GO:0009881">
    <property type="term" value="F:photoreceptor activity"/>
    <property type="evidence" value="ECO:0007669"/>
    <property type="project" value="UniProtKB-KW"/>
</dbReference>
<dbReference type="EMBL" id="QKOE01000002">
    <property type="protein sequence ID" value="PZA17765.1"/>
    <property type="molecule type" value="Genomic_DNA"/>
</dbReference>
<dbReference type="PROSITE" id="PS50046">
    <property type="entry name" value="PHYTOCHROME_2"/>
    <property type="match status" value="1"/>
</dbReference>
<name>A0A323UZ58_9RHOO</name>
<sequence>MNKRFLAECERERLHLSGHIQPHGALLVVDQAARITHRSCNFPAVLGDEILAPGDLLPPVLAAHCDTLPGQAGARLHVRHALSSAGLSFDLTISRNAAGERVLELTPAPDDDLDWQGLPAKVVGQPRDHDELAARKQALVERIAGITGFCRVMYYRFRQDGDGEVIAEARNPDVYGSYLGLRFPASDIPQIARELYRQSPWRLIPDASAAPVAVEGIDGVPDLGLADLRSVSPVHLVYLANMGVQASLSLPVMVAGHLHGLIACHHHQPRLLSLAVLEAAAGEVRTHGLVLTAFIAQHRIRLVDGLVRRFSGIEDIVTRAGGLLAAWDTLGPLLADELESEGVHLLLDAEQVAFGETFEPEALARVDEWFCDELADALWLSDTLSSELPGMPMSRIAGMVAIKGRAADGRMLRVYLTRQEHIHEVAWGGNPDKPVEHHDGQLGIAPRRSFEKWIEKRMGHSRPWENETRLLGLRLREMLLDVANRY</sequence>
<dbReference type="RefSeq" id="WP_110523111.1">
    <property type="nucleotide sequence ID" value="NZ_QKOE01000002.1"/>
</dbReference>
<dbReference type="Pfam" id="PF00360">
    <property type="entry name" value="PHY"/>
    <property type="match status" value="1"/>
</dbReference>
<dbReference type="Gene3D" id="3.30.450.20">
    <property type="entry name" value="PAS domain"/>
    <property type="match status" value="1"/>
</dbReference>
<evidence type="ECO:0000256" key="1">
    <source>
        <dbReference type="ARBA" id="ARBA00022543"/>
    </source>
</evidence>
<dbReference type="AlphaFoldDB" id="A0A323UZ58"/>
<evidence type="ECO:0000256" key="4">
    <source>
        <dbReference type="ARBA" id="ARBA00023170"/>
    </source>
</evidence>
<dbReference type="InterPro" id="IPR029016">
    <property type="entry name" value="GAF-like_dom_sf"/>
</dbReference>
<dbReference type="SUPFAM" id="SSF55781">
    <property type="entry name" value="GAF domain-like"/>
    <property type="match status" value="2"/>
</dbReference>
<evidence type="ECO:0000313" key="7">
    <source>
        <dbReference type="Proteomes" id="UP000248259"/>
    </source>
</evidence>
<dbReference type="InterPro" id="IPR001294">
    <property type="entry name" value="Phytochrome"/>
</dbReference>
<evidence type="ECO:0000313" key="6">
    <source>
        <dbReference type="EMBL" id="PZA17765.1"/>
    </source>
</evidence>
<dbReference type="InterPro" id="IPR035965">
    <property type="entry name" value="PAS-like_dom_sf"/>
</dbReference>
<gene>
    <name evidence="6" type="ORF">DNK49_04340</name>
</gene>
<evidence type="ECO:0000256" key="2">
    <source>
        <dbReference type="ARBA" id="ARBA00022606"/>
    </source>
</evidence>
<dbReference type="GO" id="GO:0009584">
    <property type="term" value="P:detection of visible light"/>
    <property type="evidence" value="ECO:0007669"/>
    <property type="project" value="InterPro"/>
</dbReference>
<keyword evidence="1" id="KW-0600">Photoreceptor protein</keyword>
<dbReference type="InterPro" id="IPR016132">
    <property type="entry name" value="Phyto_chromo_attachment"/>
</dbReference>
<dbReference type="Pfam" id="PF01590">
    <property type="entry name" value="GAF"/>
    <property type="match status" value="1"/>
</dbReference>
<accession>A0A323UZ58</accession>
<comment type="caution">
    <text evidence="6">The sequence shown here is derived from an EMBL/GenBank/DDBJ whole genome shotgun (WGS) entry which is preliminary data.</text>
</comment>
<dbReference type="Gene3D" id="3.30.450.40">
    <property type="match status" value="1"/>
</dbReference>
<reference evidence="6 7" key="1">
    <citation type="submission" date="2018-06" db="EMBL/GenBank/DDBJ databases">
        <title>Azoarcus communis strain SWub3 genome.</title>
        <authorList>
            <person name="Zorraquino Salvo V."/>
            <person name="Toubiana D."/>
            <person name="Blumwald E."/>
        </authorList>
    </citation>
    <scope>NUCLEOTIDE SEQUENCE [LARGE SCALE GENOMIC DNA]</scope>
    <source>
        <strain evidence="6 7">SWub3</strain>
    </source>
</reference>
<keyword evidence="2" id="KW-0716">Sensory transduction</keyword>
<dbReference type="InterPro" id="IPR043150">
    <property type="entry name" value="Phytochrome_PHY_sf"/>
</dbReference>